<proteinExistence type="predicted"/>
<dbReference type="NCBIfam" id="NF038159">
    <property type="entry name" value="lanthi_III_b"/>
    <property type="match status" value="1"/>
</dbReference>
<protein>
    <submittedName>
        <fullName evidence="1">SapB/AmfS family lantipeptide</fullName>
    </submittedName>
</protein>
<organism evidence="1 2">
    <name type="scientific">Streptomyces populi</name>
    <dbReference type="NCBI Taxonomy" id="2058924"/>
    <lineage>
        <taxon>Bacteria</taxon>
        <taxon>Bacillati</taxon>
        <taxon>Actinomycetota</taxon>
        <taxon>Actinomycetes</taxon>
        <taxon>Kitasatosporales</taxon>
        <taxon>Streptomycetaceae</taxon>
        <taxon>Streptomyces</taxon>
    </lineage>
</organism>
<dbReference type="Proteomes" id="UP000236178">
    <property type="component" value="Unassembled WGS sequence"/>
</dbReference>
<comment type="caution">
    <text evidence="1">The sequence shown here is derived from an EMBL/GenBank/DDBJ whole genome shotgun (WGS) entry which is preliminary data.</text>
</comment>
<accession>A0A2I0SD06</accession>
<dbReference type="RefSeq" id="WP_103554207.1">
    <property type="nucleotide sequence ID" value="NZ_JBHJSK010000008.1"/>
</dbReference>
<reference evidence="1 2" key="1">
    <citation type="submission" date="2017-12" db="EMBL/GenBank/DDBJ databases">
        <title>Streptomyces populusis sp. nov., a novel endophytic actinobacterium isolated from stems of Populus adenopoda Maxim.</title>
        <authorList>
            <person name="Wang Z."/>
        </authorList>
    </citation>
    <scope>NUCLEOTIDE SEQUENCE [LARGE SCALE GENOMIC DNA]</scope>
    <source>
        <strain evidence="1 2">A249</strain>
    </source>
</reference>
<evidence type="ECO:0000313" key="1">
    <source>
        <dbReference type="EMBL" id="PKT67838.1"/>
    </source>
</evidence>
<dbReference type="NCBIfam" id="NF033212">
    <property type="entry name" value="SapB_AmfS_lanti"/>
    <property type="match status" value="1"/>
</dbReference>
<dbReference type="AlphaFoldDB" id="A0A2I0SD06"/>
<dbReference type="Pfam" id="PF19402">
    <property type="entry name" value="RamS"/>
    <property type="match status" value="1"/>
</dbReference>
<gene>
    <name evidence="1" type="ORF">CW362_38295</name>
</gene>
<dbReference type="InterPro" id="IPR045825">
    <property type="entry name" value="RamS"/>
</dbReference>
<dbReference type="EMBL" id="PJOS01000144">
    <property type="protein sequence ID" value="PKT67838.1"/>
    <property type="molecule type" value="Genomic_DNA"/>
</dbReference>
<name>A0A2I0SD06_9ACTN</name>
<dbReference type="OrthoDB" id="3542079at2"/>
<keyword evidence="2" id="KW-1185">Reference proteome</keyword>
<sequence length="45" mass="4732">MMILDLQTMDLPETEATPIDDTLASTSSLSVLNCGTSTVSTVLCL</sequence>
<evidence type="ECO:0000313" key="2">
    <source>
        <dbReference type="Proteomes" id="UP000236178"/>
    </source>
</evidence>